<dbReference type="PANTHER" id="PTHR43798:SF31">
    <property type="entry name" value="AB HYDROLASE SUPERFAMILY PROTEIN YCLE"/>
    <property type="match status" value="1"/>
</dbReference>
<keyword evidence="1" id="KW-0378">Hydrolase</keyword>
<dbReference type="GO" id="GO:0016787">
    <property type="term" value="F:hydrolase activity"/>
    <property type="evidence" value="ECO:0007669"/>
    <property type="project" value="UniProtKB-KW"/>
</dbReference>
<proteinExistence type="predicted"/>
<feature type="compositionally biased region" description="Polar residues" evidence="2">
    <location>
        <begin position="253"/>
        <end position="268"/>
    </location>
</feature>
<accession>A0A2W2CE45</accession>
<feature type="region of interest" description="Disordered" evidence="2">
    <location>
        <begin position="58"/>
        <end position="84"/>
    </location>
</feature>
<evidence type="ECO:0000256" key="2">
    <source>
        <dbReference type="SAM" id="MobiDB-lite"/>
    </source>
</evidence>
<keyword evidence="5" id="KW-1185">Reference proteome</keyword>
<feature type="domain" description="AB hydrolase-1" evidence="3">
    <location>
        <begin position="330"/>
        <end position="565"/>
    </location>
</feature>
<dbReference type="InterPro" id="IPR000639">
    <property type="entry name" value="Epox_hydrolase-like"/>
</dbReference>
<dbReference type="Pfam" id="PF12697">
    <property type="entry name" value="Abhydrolase_6"/>
    <property type="match status" value="1"/>
</dbReference>
<feature type="region of interest" description="Disordered" evidence="2">
    <location>
        <begin position="177"/>
        <end position="217"/>
    </location>
</feature>
<dbReference type="GO" id="GO:0016020">
    <property type="term" value="C:membrane"/>
    <property type="evidence" value="ECO:0007669"/>
    <property type="project" value="TreeGrafter"/>
</dbReference>
<dbReference type="PRINTS" id="PR00111">
    <property type="entry name" value="ABHYDROLASE"/>
</dbReference>
<feature type="region of interest" description="Disordered" evidence="2">
    <location>
        <begin position="1"/>
        <end position="22"/>
    </location>
</feature>
<reference evidence="4 5" key="1">
    <citation type="submission" date="2018-01" db="EMBL/GenBank/DDBJ databases">
        <title>Draft genome sequence of Jiangella sp. GTF31.</title>
        <authorList>
            <person name="Sahin N."/>
            <person name="Ay H."/>
            <person name="Saygin H."/>
        </authorList>
    </citation>
    <scope>NUCLEOTIDE SEQUENCE [LARGE SCALE GENOMIC DNA]</scope>
    <source>
        <strain evidence="4 5">GTF31</strain>
    </source>
</reference>
<comment type="caution">
    <text evidence="4">The sequence shown here is derived from an EMBL/GenBank/DDBJ whole genome shotgun (WGS) entry which is preliminary data.</text>
</comment>
<evidence type="ECO:0000256" key="1">
    <source>
        <dbReference type="ARBA" id="ARBA00022801"/>
    </source>
</evidence>
<dbReference type="InterPro" id="IPR000073">
    <property type="entry name" value="AB_hydrolase_1"/>
</dbReference>
<dbReference type="PRINTS" id="PR00412">
    <property type="entry name" value="EPOXHYDRLASE"/>
</dbReference>
<evidence type="ECO:0000259" key="3">
    <source>
        <dbReference type="Pfam" id="PF12697"/>
    </source>
</evidence>
<gene>
    <name evidence="4" type="ORF">C1I92_01455</name>
</gene>
<dbReference type="Proteomes" id="UP000248764">
    <property type="component" value="Unassembled WGS sequence"/>
</dbReference>
<feature type="compositionally biased region" description="Basic and acidic residues" evidence="2">
    <location>
        <begin position="177"/>
        <end position="190"/>
    </location>
</feature>
<dbReference type="Gene3D" id="3.40.50.1820">
    <property type="entry name" value="alpha/beta hydrolase"/>
    <property type="match status" value="1"/>
</dbReference>
<dbReference type="InterPro" id="IPR050266">
    <property type="entry name" value="AB_hydrolase_sf"/>
</dbReference>
<dbReference type="SUPFAM" id="SSF53474">
    <property type="entry name" value="alpha/beta-Hydrolases"/>
    <property type="match status" value="1"/>
</dbReference>
<dbReference type="AlphaFoldDB" id="A0A2W2CE45"/>
<sequence>MRTTGTTRATGGRSTCTSAVGGRPGVSRVSGWAGAAGTWIGRLAIRTRGVLTGRAGRLAGRRHDRLQRRQPQRQADQLERRREQRVPIGVVTRGPLGRIRHGGIPPTLRTDLIQLRQPARMRRRDGILRRGVGHGVDSDKGSQCRALPPRHLVEIHGEPAGGPETVDLGAEHLNDRRVDHPGRRGGRDHAYAVGQRGGSASQTVGSEGRQPLGHDLDRHRTRPVTARTQPVTVVGEHRSPLANPKKITRTEHSGPSSPLGPTQLSLQARPQPRVPTRWTTLPRSSCRVIPCDRVALFTTTEREMRAMSSGRVPVRDGELYFDERGAGHPLILLHSGSLDHRMWDDQVGPFVRAGYRVIRYDARGHGQSTTPKSDFAAYEDLRELLAALDISRASLVGLSYGARTAIDFALAYPNTVEMMVLASPGVSGMQFTDPAILALMRQQAEAAQARDVDGYVEYFLRAWVDGPQRGADAVDPRLRERCRQMARAVIDAHSAGSGALRELGALDRLSELTTPLLVLVGDLDSSDIHAVAGRIEAEAQFAASAVVPGTGHTLAMEQPAAFNAAVLTFLERARLAR</sequence>
<protein>
    <recommendedName>
        <fullName evidence="3">AB hydrolase-1 domain-containing protein</fullName>
    </recommendedName>
</protein>
<dbReference type="PANTHER" id="PTHR43798">
    <property type="entry name" value="MONOACYLGLYCEROL LIPASE"/>
    <property type="match status" value="1"/>
</dbReference>
<feature type="region of interest" description="Disordered" evidence="2">
    <location>
        <begin position="239"/>
        <end position="278"/>
    </location>
</feature>
<dbReference type="EMBL" id="POTW01000002">
    <property type="protein sequence ID" value="PZF86499.1"/>
    <property type="molecule type" value="Genomic_DNA"/>
</dbReference>
<evidence type="ECO:0000313" key="5">
    <source>
        <dbReference type="Proteomes" id="UP000248764"/>
    </source>
</evidence>
<dbReference type="InterPro" id="IPR029058">
    <property type="entry name" value="AB_hydrolase_fold"/>
</dbReference>
<evidence type="ECO:0000313" key="4">
    <source>
        <dbReference type="EMBL" id="PZF86499.1"/>
    </source>
</evidence>
<name>A0A2W2CE45_9ACTN</name>
<organism evidence="4 5">
    <name type="scientific">Jiangella anatolica</name>
    <dbReference type="NCBI Taxonomy" id="2670374"/>
    <lineage>
        <taxon>Bacteria</taxon>
        <taxon>Bacillati</taxon>
        <taxon>Actinomycetota</taxon>
        <taxon>Actinomycetes</taxon>
        <taxon>Jiangellales</taxon>
        <taxon>Jiangellaceae</taxon>
        <taxon>Jiangella</taxon>
    </lineage>
</organism>
<feature type="compositionally biased region" description="Basic residues" evidence="2">
    <location>
        <begin position="59"/>
        <end position="71"/>
    </location>
</feature>